<keyword evidence="6" id="KW-0407">Ion channel</keyword>
<dbReference type="InterPro" id="IPR005821">
    <property type="entry name" value="Ion_trans_dom"/>
</dbReference>
<keyword evidence="5" id="KW-1071">Ligand-gated ion channel</keyword>
<proteinExistence type="predicted"/>
<comment type="caution">
    <text evidence="9">The sequence shown here is derived from an EMBL/GenBank/DDBJ whole genome shotgun (WGS) entry which is preliminary data.</text>
</comment>
<protein>
    <recommendedName>
        <fullName evidence="8">Ion transport domain-containing protein</fullName>
    </recommendedName>
</protein>
<evidence type="ECO:0000256" key="6">
    <source>
        <dbReference type="ARBA" id="ARBA00023303"/>
    </source>
</evidence>
<organism evidence="9 10">
    <name type="scientific">Castanea mollissima</name>
    <name type="common">Chinese chestnut</name>
    <dbReference type="NCBI Taxonomy" id="60419"/>
    <lineage>
        <taxon>Eukaryota</taxon>
        <taxon>Viridiplantae</taxon>
        <taxon>Streptophyta</taxon>
        <taxon>Embryophyta</taxon>
        <taxon>Tracheophyta</taxon>
        <taxon>Spermatophyta</taxon>
        <taxon>Magnoliopsida</taxon>
        <taxon>eudicotyledons</taxon>
        <taxon>Gunneridae</taxon>
        <taxon>Pentapetalae</taxon>
        <taxon>rosids</taxon>
        <taxon>fabids</taxon>
        <taxon>Fagales</taxon>
        <taxon>Fagaceae</taxon>
        <taxon>Castanea</taxon>
    </lineage>
</organism>
<evidence type="ECO:0000259" key="8">
    <source>
        <dbReference type="Pfam" id="PF00520"/>
    </source>
</evidence>
<evidence type="ECO:0000256" key="5">
    <source>
        <dbReference type="ARBA" id="ARBA00023286"/>
    </source>
</evidence>
<dbReference type="SUPFAM" id="SSF51206">
    <property type="entry name" value="cAMP-binding domain-like"/>
    <property type="match status" value="1"/>
</dbReference>
<dbReference type="PANTHER" id="PTHR45651">
    <property type="entry name" value="CYCLIC NUCLEOTIDE-GATED ION CHANNEL 15-RELATED-RELATED"/>
    <property type="match status" value="1"/>
</dbReference>
<dbReference type="PANTHER" id="PTHR45651:SF68">
    <property type="entry name" value="ION TRANSPORT DOMAIN-CONTAINING PROTEIN"/>
    <property type="match status" value="1"/>
</dbReference>
<dbReference type="EMBL" id="JRKL02007958">
    <property type="protein sequence ID" value="KAF3947289.1"/>
    <property type="molecule type" value="Genomic_DNA"/>
</dbReference>
<keyword evidence="4 7" id="KW-0472">Membrane</keyword>
<comment type="subcellular location">
    <subcellularLocation>
        <location evidence="1">Membrane</location>
        <topology evidence="1">Multi-pass membrane protein</topology>
    </subcellularLocation>
</comment>
<keyword evidence="5" id="KW-0813">Transport</keyword>
<feature type="transmembrane region" description="Helical" evidence="7">
    <location>
        <begin position="46"/>
        <end position="70"/>
    </location>
</feature>
<keyword evidence="2 7" id="KW-0812">Transmembrane</keyword>
<evidence type="ECO:0000256" key="7">
    <source>
        <dbReference type="SAM" id="Phobius"/>
    </source>
</evidence>
<gene>
    <name evidence="9" type="ORF">CMV_026558</name>
</gene>
<keyword evidence="10" id="KW-1185">Reference proteome</keyword>
<evidence type="ECO:0000256" key="3">
    <source>
        <dbReference type="ARBA" id="ARBA00022989"/>
    </source>
</evidence>
<evidence type="ECO:0000313" key="10">
    <source>
        <dbReference type="Proteomes" id="UP000737018"/>
    </source>
</evidence>
<evidence type="ECO:0000256" key="4">
    <source>
        <dbReference type="ARBA" id="ARBA00023136"/>
    </source>
</evidence>
<dbReference type="Gene3D" id="1.10.287.70">
    <property type="match status" value="1"/>
</dbReference>
<evidence type="ECO:0000256" key="2">
    <source>
        <dbReference type="ARBA" id="ARBA00022692"/>
    </source>
</evidence>
<dbReference type="OrthoDB" id="421226at2759"/>
<reference evidence="9" key="1">
    <citation type="submission" date="2020-03" db="EMBL/GenBank/DDBJ databases">
        <title>Castanea mollissima Vanexum genome sequencing.</title>
        <authorList>
            <person name="Staton M."/>
        </authorList>
    </citation>
    <scope>NUCLEOTIDE SEQUENCE</scope>
    <source>
        <tissue evidence="9">Leaf</tissue>
    </source>
</reference>
<sequence>MRRTKSSSTTILNSVILLQYGPRVFQIYRYWKELKRAEKSNKASQWITASLNLFLYILAGHVLGAFWYFFSTQRLAACWHKAREIHSDGVEISFNCDHSFRKLSFLDEFCPIDSPNPSTFDFGIFLEARRSGSLESTSFLPKAFYCFWWGMRNLSSFGSNLQTSSYIWENIFALGISIFGLLLFLYFIGNLQMYMQKEQESLKLDKNWDKVRRRKWSKRQENHFSWMSKHHFDMKTKAKIIEYVDQRYEADEDVDVETLIHDLPPELRRVVNRHICLELLKNVSFITIINLLDNCLSHAW</sequence>
<evidence type="ECO:0000256" key="1">
    <source>
        <dbReference type="ARBA" id="ARBA00004141"/>
    </source>
</evidence>
<dbReference type="GO" id="GO:0005216">
    <property type="term" value="F:monoatomic ion channel activity"/>
    <property type="evidence" value="ECO:0007669"/>
    <property type="project" value="InterPro"/>
</dbReference>
<keyword evidence="3 7" id="KW-1133">Transmembrane helix</keyword>
<evidence type="ECO:0000313" key="9">
    <source>
        <dbReference type="EMBL" id="KAF3947289.1"/>
    </source>
</evidence>
<dbReference type="Proteomes" id="UP000737018">
    <property type="component" value="Unassembled WGS sequence"/>
</dbReference>
<dbReference type="Gene3D" id="1.10.287.630">
    <property type="entry name" value="Helix hairpin bin"/>
    <property type="match status" value="1"/>
</dbReference>
<dbReference type="InterPro" id="IPR018490">
    <property type="entry name" value="cNMP-bd_dom_sf"/>
</dbReference>
<dbReference type="GO" id="GO:0016020">
    <property type="term" value="C:membrane"/>
    <property type="evidence" value="ECO:0007669"/>
    <property type="project" value="UniProtKB-SubCell"/>
</dbReference>
<name>A0A8J4QH14_9ROSI</name>
<dbReference type="Pfam" id="PF00520">
    <property type="entry name" value="Ion_trans"/>
    <property type="match status" value="1"/>
</dbReference>
<dbReference type="AlphaFoldDB" id="A0A8J4QH14"/>
<accession>A0A8J4QH14</accession>
<feature type="transmembrane region" description="Helical" evidence="7">
    <location>
        <begin position="166"/>
        <end position="188"/>
    </location>
</feature>
<feature type="domain" description="Ion transport" evidence="8">
    <location>
        <begin position="22"/>
        <end position="201"/>
    </location>
</feature>
<keyword evidence="5" id="KW-0406">Ion transport</keyword>
<dbReference type="SUPFAM" id="SSF81324">
    <property type="entry name" value="Voltage-gated potassium channels"/>
    <property type="match status" value="1"/>
</dbReference>